<organism evidence="1 2">
    <name type="scientific">Anisodus tanguticus</name>
    <dbReference type="NCBI Taxonomy" id="243964"/>
    <lineage>
        <taxon>Eukaryota</taxon>
        <taxon>Viridiplantae</taxon>
        <taxon>Streptophyta</taxon>
        <taxon>Embryophyta</taxon>
        <taxon>Tracheophyta</taxon>
        <taxon>Spermatophyta</taxon>
        <taxon>Magnoliopsida</taxon>
        <taxon>eudicotyledons</taxon>
        <taxon>Gunneridae</taxon>
        <taxon>Pentapetalae</taxon>
        <taxon>asterids</taxon>
        <taxon>lamiids</taxon>
        <taxon>Solanales</taxon>
        <taxon>Solanaceae</taxon>
        <taxon>Solanoideae</taxon>
        <taxon>Hyoscyameae</taxon>
        <taxon>Anisodus</taxon>
    </lineage>
</organism>
<evidence type="ECO:0000313" key="1">
    <source>
        <dbReference type="EMBL" id="KAK4346618.1"/>
    </source>
</evidence>
<dbReference type="EMBL" id="JAVYJV010000018">
    <property type="protein sequence ID" value="KAK4346618.1"/>
    <property type="molecule type" value="Genomic_DNA"/>
</dbReference>
<dbReference type="Proteomes" id="UP001291623">
    <property type="component" value="Unassembled WGS sequence"/>
</dbReference>
<accession>A0AAE1R7U0</accession>
<evidence type="ECO:0000313" key="2">
    <source>
        <dbReference type="Proteomes" id="UP001291623"/>
    </source>
</evidence>
<keyword evidence="2" id="KW-1185">Reference proteome</keyword>
<sequence length="89" mass="9617">MGKQLSLDISDLPNKSPEAFTISNVDDGSNSWMESLLKKDRQEQNDHALANFHDTLATAYQDPALLHVGYSGNTASINAPLLSTAEVDA</sequence>
<comment type="caution">
    <text evidence="1">The sequence shown here is derived from an EMBL/GenBank/DDBJ whole genome shotgun (WGS) entry which is preliminary data.</text>
</comment>
<dbReference type="AlphaFoldDB" id="A0AAE1R7U0"/>
<name>A0AAE1R7U0_9SOLA</name>
<proteinExistence type="predicted"/>
<reference evidence="1" key="1">
    <citation type="submission" date="2023-12" db="EMBL/GenBank/DDBJ databases">
        <title>Genome assembly of Anisodus tanguticus.</title>
        <authorList>
            <person name="Wang Y.-J."/>
        </authorList>
    </citation>
    <scope>NUCLEOTIDE SEQUENCE</scope>
    <source>
        <strain evidence="1">KB-2021</strain>
        <tissue evidence="1">Leaf</tissue>
    </source>
</reference>
<gene>
    <name evidence="1" type="ORF">RND71_032957</name>
</gene>
<protein>
    <submittedName>
        <fullName evidence="1">Uncharacterized protein</fullName>
    </submittedName>
</protein>